<reference evidence="2 3" key="1">
    <citation type="submission" date="2018-12" db="EMBL/GenBank/DDBJ databases">
        <authorList>
            <person name="Li S."/>
            <person name="Yang R."/>
            <person name="Chen G."/>
            <person name="Zou L."/>
            <person name="Zhang C."/>
            <person name="Chen Y."/>
            <person name="Liu Z."/>
            <person name="Li Y."/>
            <person name="Yan Y."/>
            <person name="Huang M."/>
            <person name="Chen T."/>
        </authorList>
    </citation>
    <scope>NUCLEOTIDE SEQUENCE [LARGE SCALE GENOMIC DNA]</scope>
    <source>
        <strain evidence="2 3">1257</strain>
    </source>
</reference>
<dbReference type="Proteomes" id="UP000268230">
    <property type="component" value="Chromosome"/>
</dbReference>
<dbReference type="KEGG" id="pory:EJA05_01225"/>
<dbReference type="OrthoDB" id="1673646at2"/>
<proteinExistence type="predicted"/>
<name>A0A3S8UDQ7_9PSED</name>
<dbReference type="EMBL" id="CP034338">
    <property type="protein sequence ID" value="AZL66438.1"/>
    <property type="molecule type" value="Genomic_DNA"/>
</dbReference>
<organism evidence="2 3">
    <name type="scientific">Pseudomonas entomophila</name>
    <dbReference type="NCBI Taxonomy" id="312306"/>
    <lineage>
        <taxon>Bacteria</taxon>
        <taxon>Pseudomonadati</taxon>
        <taxon>Pseudomonadota</taxon>
        <taxon>Gammaproteobacteria</taxon>
        <taxon>Pseudomonadales</taxon>
        <taxon>Pseudomonadaceae</taxon>
        <taxon>Pseudomonas</taxon>
    </lineage>
</organism>
<dbReference type="AlphaFoldDB" id="A0A3S8UDQ7"/>
<evidence type="ECO:0000313" key="3">
    <source>
        <dbReference type="Proteomes" id="UP000268230"/>
    </source>
</evidence>
<accession>A0A3S8UDQ7</accession>
<protein>
    <submittedName>
        <fullName evidence="2">Uncharacterized protein</fullName>
    </submittedName>
</protein>
<evidence type="ECO:0000256" key="1">
    <source>
        <dbReference type="SAM" id="MobiDB-lite"/>
    </source>
</evidence>
<gene>
    <name evidence="2" type="ORF">EJA05_01225</name>
</gene>
<feature type="region of interest" description="Disordered" evidence="1">
    <location>
        <begin position="1"/>
        <end position="35"/>
    </location>
</feature>
<sequence>MNEEPGPGPGFFLPAPSYSRVNPLPQGPAPKSVGAGLPANEGAALAAIRCLSQIFSMQARHR</sequence>
<evidence type="ECO:0000313" key="2">
    <source>
        <dbReference type="EMBL" id="AZL66438.1"/>
    </source>
</evidence>